<dbReference type="GeneID" id="71843730"/>
<proteinExistence type="predicted"/>
<dbReference type="Proteomes" id="UP000078430">
    <property type="component" value="Plasmid megaplasmid"/>
</dbReference>
<evidence type="ECO:0000256" key="2">
    <source>
        <dbReference type="SAM" id="SignalP"/>
    </source>
</evidence>
<feature type="signal peptide" evidence="2">
    <location>
        <begin position="1"/>
        <end position="29"/>
    </location>
</feature>
<feature type="chain" id="PRO_5045783511" evidence="2">
    <location>
        <begin position="30"/>
        <end position="276"/>
    </location>
</feature>
<evidence type="ECO:0000313" key="3">
    <source>
        <dbReference type="EMBL" id="ANA43690.1"/>
    </source>
</evidence>
<organism evidence="3 4">
    <name type="scientific">Borrelia hermsii HS1</name>
    <dbReference type="NCBI Taxonomy" id="1867252"/>
    <lineage>
        <taxon>Bacteria</taxon>
        <taxon>Pseudomonadati</taxon>
        <taxon>Spirochaetota</taxon>
        <taxon>Spirochaetia</taxon>
        <taxon>Spirochaetales</taxon>
        <taxon>Borreliaceae</taxon>
        <taxon>Borrelia</taxon>
    </lineage>
</organism>
<dbReference type="Gene3D" id="1.20.5.320">
    <property type="entry name" value="6-Phosphogluconate Dehydrogenase, domain 3"/>
    <property type="match status" value="1"/>
</dbReference>
<protein>
    <submittedName>
        <fullName evidence="3">Uncharacterized protein</fullName>
    </submittedName>
</protein>
<geneLocation type="plasmid" evidence="3 4">
    <name>megaplasmid</name>
</geneLocation>
<accession>A0ABM6AR05</accession>
<keyword evidence="4" id="KW-1185">Reference proteome</keyword>
<feature type="compositionally biased region" description="Low complexity" evidence="1">
    <location>
        <begin position="31"/>
        <end position="42"/>
    </location>
</feature>
<evidence type="ECO:0000256" key="1">
    <source>
        <dbReference type="SAM" id="MobiDB-lite"/>
    </source>
</evidence>
<evidence type="ECO:0000313" key="4">
    <source>
        <dbReference type="Proteomes" id="UP000078430"/>
    </source>
</evidence>
<reference evidence="3 4" key="1">
    <citation type="journal article" date="2013" name="J. Bacteriol.">
        <title>Large linear plasmids of Borrelia species that cause relapsing fever.</title>
        <authorList>
            <person name="Miller S.C."/>
            <person name="Porcella S.F."/>
            <person name="Raffel S.J."/>
            <person name="Schwan T.G."/>
            <person name="Barbour A.G."/>
        </authorList>
    </citation>
    <scope>NUCLEOTIDE SEQUENCE [LARGE SCALE GENOMIC DNA]</scope>
    <source>
        <strain evidence="4">HS1</strain>
        <plasmid evidence="3">megaplasmid</plasmid>
    </source>
</reference>
<keyword evidence="3" id="KW-0614">Plasmid</keyword>
<dbReference type="EMBL" id="CP014350">
    <property type="protein sequence ID" value="ANA43690.1"/>
    <property type="molecule type" value="Genomic_DNA"/>
</dbReference>
<name>A0ABM6AR05_BORHE</name>
<reference evidence="3 4" key="2">
    <citation type="journal article" date="2016" name="Genome Announc.">
        <title>Chromosome and Plasmids of the Tick-Borne Relapsing Fever Agent Borrelia hermsii.</title>
        <authorList>
            <person name="Barbour A.G."/>
        </authorList>
    </citation>
    <scope>NUCLEOTIDE SEQUENCE [LARGE SCALE GENOMIC DNA]</scope>
    <source>
        <strain evidence="3 4">HS1</strain>
    </source>
</reference>
<keyword evidence="2" id="KW-0732">Signal</keyword>
<feature type="region of interest" description="Disordered" evidence="1">
    <location>
        <begin position="31"/>
        <end position="51"/>
    </location>
</feature>
<sequence length="276" mass="30506">MIYFMTIMCMVMCISSFLGFLNCTGPAGARGPAGPSGASGPPGSRGPRGERGLCGGQLSDKQFYKIELLLNGSHFNLISAYWANKREFELQEAKFNKDIPFEYNEKFKKEFEGDLKKTDIYASLDHNEMYVMKLKYIIDTLLEVGGDDNIESAFNLLKVLKLSGGLVRSVIIAVDNNACGLLLLTEGDVNKLSLLISNMLFVRGDLIGHIQAVLDEAAGFDKKDIVKIKGKLKLITAKGGRIHNKIAKKSGNKSLQSLCDSINRIIEKTLIWSRFL</sequence>
<gene>
    <name evidence="3" type="ORF">AXX13_A0230</name>
</gene>
<dbReference type="RefSeq" id="WP_020732383.1">
    <property type="nucleotide sequence ID" value="NZ_CP014350.1"/>
</dbReference>